<sequence length="346" mass="39735">MYIAIYVEMKLMIITDISNKTCHSHLNKKLIMTFFIIFMNLLGCANNEEAPGDAFINDIVNAYDSAKSQVTAGNYRRAIEIFEAIQSRFPFSDLSNQIQLELIHAYYKMQSQEQTIDAADAFMRENPTHPRIDYALYIKALAYFEKEPDFLEKSFRKDMNKRPPKDTIESYSFLKQLVERYPASEYAADAEQRMIFIKNRLAAYENIVADYYLRMGAYVAAINRAKSSLEEYNGSIYNLGSLDILIQAYEKLGMTELSEDARRVRETNFSNEGMLAQQTLGNDSSLLSKPKNFLQTLFPPTDDRRVRETNSPNQETPIQNTSENDSSLLSKPKNFLKVLFPPPVAN</sequence>
<dbReference type="InterPro" id="IPR017689">
    <property type="entry name" value="BamD"/>
</dbReference>
<dbReference type="GO" id="GO:0051205">
    <property type="term" value="P:protein insertion into membrane"/>
    <property type="evidence" value="ECO:0007669"/>
    <property type="project" value="TreeGrafter"/>
</dbReference>
<keyword evidence="5" id="KW-0449">Lipoprotein</keyword>
<dbReference type="AlphaFoldDB" id="A0A381N156"/>
<dbReference type="InterPro" id="IPR039565">
    <property type="entry name" value="BamD-like"/>
</dbReference>
<protein>
    <recommendedName>
        <fullName evidence="7">Outer membrane lipoprotein BamD-like domain-containing protein</fullName>
    </recommendedName>
</protein>
<gene>
    <name evidence="8" type="ORF">METZ01_LOCUS1073</name>
</gene>
<feature type="region of interest" description="Disordered" evidence="6">
    <location>
        <begin position="297"/>
        <end position="328"/>
    </location>
</feature>
<dbReference type="PANTHER" id="PTHR37423">
    <property type="entry name" value="SOLUBLE LYTIC MUREIN TRANSGLYCOSYLASE-RELATED"/>
    <property type="match status" value="1"/>
</dbReference>
<keyword evidence="2" id="KW-0472">Membrane</keyword>
<keyword evidence="4" id="KW-0998">Cell outer membrane</keyword>
<dbReference type="NCBIfam" id="TIGR03302">
    <property type="entry name" value="OM_YfiO"/>
    <property type="match status" value="1"/>
</dbReference>
<dbReference type="SUPFAM" id="SSF48452">
    <property type="entry name" value="TPR-like"/>
    <property type="match status" value="1"/>
</dbReference>
<proteinExistence type="inferred from homology"/>
<name>A0A381N156_9ZZZZ</name>
<evidence type="ECO:0000256" key="5">
    <source>
        <dbReference type="ARBA" id="ARBA00023288"/>
    </source>
</evidence>
<evidence type="ECO:0000256" key="1">
    <source>
        <dbReference type="ARBA" id="ARBA00022729"/>
    </source>
</evidence>
<feature type="compositionally biased region" description="Polar residues" evidence="6">
    <location>
        <begin position="309"/>
        <end position="328"/>
    </location>
</feature>
<dbReference type="CDD" id="cd15830">
    <property type="entry name" value="BamD"/>
    <property type="match status" value="1"/>
</dbReference>
<dbReference type="HAMAP" id="MF_00922">
    <property type="entry name" value="OM_assembly_BamD"/>
    <property type="match status" value="1"/>
</dbReference>
<reference evidence="8" key="1">
    <citation type="submission" date="2018-05" db="EMBL/GenBank/DDBJ databases">
        <authorList>
            <person name="Lanie J.A."/>
            <person name="Ng W.-L."/>
            <person name="Kazmierczak K.M."/>
            <person name="Andrzejewski T.M."/>
            <person name="Davidsen T.M."/>
            <person name="Wayne K.J."/>
            <person name="Tettelin H."/>
            <person name="Glass J.I."/>
            <person name="Rusch D."/>
            <person name="Podicherti R."/>
            <person name="Tsui H.-C.T."/>
            <person name="Winkler M.E."/>
        </authorList>
    </citation>
    <scope>NUCLEOTIDE SEQUENCE</scope>
</reference>
<dbReference type="Pfam" id="PF13525">
    <property type="entry name" value="YfiO"/>
    <property type="match status" value="1"/>
</dbReference>
<dbReference type="EMBL" id="UINC01000057">
    <property type="protein sequence ID" value="SUZ48219.1"/>
    <property type="molecule type" value="Genomic_DNA"/>
</dbReference>
<dbReference type="Gene3D" id="1.25.40.10">
    <property type="entry name" value="Tetratricopeptide repeat domain"/>
    <property type="match status" value="1"/>
</dbReference>
<evidence type="ECO:0000259" key="7">
    <source>
        <dbReference type="Pfam" id="PF13525"/>
    </source>
</evidence>
<evidence type="ECO:0000256" key="2">
    <source>
        <dbReference type="ARBA" id="ARBA00023136"/>
    </source>
</evidence>
<dbReference type="PANTHER" id="PTHR37423:SF1">
    <property type="entry name" value="OUTER MEMBRANE PROTEIN ASSEMBLY FACTOR BAMD"/>
    <property type="match status" value="1"/>
</dbReference>
<evidence type="ECO:0000313" key="8">
    <source>
        <dbReference type="EMBL" id="SUZ48219.1"/>
    </source>
</evidence>
<keyword evidence="3" id="KW-0564">Palmitate</keyword>
<dbReference type="GO" id="GO:1990063">
    <property type="term" value="C:Bam protein complex"/>
    <property type="evidence" value="ECO:0007669"/>
    <property type="project" value="TreeGrafter"/>
</dbReference>
<evidence type="ECO:0000256" key="4">
    <source>
        <dbReference type="ARBA" id="ARBA00023237"/>
    </source>
</evidence>
<evidence type="ECO:0000256" key="6">
    <source>
        <dbReference type="SAM" id="MobiDB-lite"/>
    </source>
</evidence>
<accession>A0A381N156</accession>
<organism evidence="8">
    <name type="scientific">marine metagenome</name>
    <dbReference type="NCBI Taxonomy" id="408172"/>
    <lineage>
        <taxon>unclassified sequences</taxon>
        <taxon>metagenomes</taxon>
        <taxon>ecological metagenomes</taxon>
    </lineage>
</organism>
<dbReference type="InterPro" id="IPR011990">
    <property type="entry name" value="TPR-like_helical_dom_sf"/>
</dbReference>
<keyword evidence="1" id="KW-0732">Signal</keyword>
<feature type="domain" description="Outer membrane lipoprotein BamD-like" evidence="7">
    <location>
        <begin position="61"/>
        <end position="261"/>
    </location>
</feature>
<evidence type="ECO:0000256" key="3">
    <source>
        <dbReference type="ARBA" id="ARBA00023139"/>
    </source>
</evidence>